<evidence type="ECO:0000256" key="9">
    <source>
        <dbReference type="ARBA" id="ARBA00037230"/>
    </source>
</evidence>
<evidence type="ECO:0000256" key="1">
    <source>
        <dbReference type="ARBA" id="ARBA00004429"/>
    </source>
</evidence>
<evidence type="ECO:0000256" key="4">
    <source>
        <dbReference type="ARBA" id="ARBA00022519"/>
    </source>
</evidence>
<feature type="transmembrane region" description="Helical" evidence="11">
    <location>
        <begin position="211"/>
        <end position="231"/>
    </location>
</feature>
<dbReference type="NCBIfam" id="NF007691">
    <property type="entry name" value="PRK10369.1"/>
    <property type="match status" value="1"/>
</dbReference>
<dbReference type="GO" id="GO:0015232">
    <property type="term" value="F:heme transmembrane transporter activity"/>
    <property type="evidence" value="ECO:0007669"/>
    <property type="project" value="InterPro"/>
</dbReference>
<feature type="compositionally biased region" description="Polar residues" evidence="10">
    <location>
        <begin position="503"/>
        <end position="522"/>
    </location>
</feature>
<feature type="transmembrane region" description="Helical" evidence="11">
    <location>
        <begin position="314"/>
        <end position="333"/>
    </location>
</feature>
<dbReference type="InterPro" id="IPR003568">
    <property type="entry name" value="Cyt_c_biogenesis_CcmF"/>
</dbReference>
<keyword evidence="15" id="KW-1185">Reference proteome</keyword>
<feature type="transmembrane region" description="Helical" evidence="11">
    <location>
        <begin position="98"/>
        <end position="115"/>
    </location>
</feature>
<dbReference type="GO" id="GO:0005886">
    <property type="term" value="C:plasma membrane"/>
    <property type="evidence" value="ECO:0007669"/>
    <property type="project" value="UniProtKB-SubCell"/>
</dbReference>
<proteinExistence type="inferred from homology"/>
<comment type="similarity">
    <text evidence="2">Belongs to the CcmF/CycK/Ccl1/NrfE/CcsA family.</text>
</comment>
<evidence type="ECO:0000259" key="13">
    <source>
        <dbReference type="Pfam" id="PF16327"/>
    </source>
</evidence>
<feature type="transmembrane region" description="Helical" evidence="11">
    <location>
        <begin position="398"/>
        <end position="418"/>
    </location>
</feature>
<evidence type="ECO:0000256" key="11">
    <source>
        <dbReference type="SAM" id="Phobius"/>
    </source>
</evidence>
<dbReference type="PRINTS" id="PR01411">
    <property type="entry name" value="CCMFBIOGNSIS"/>
</dbReference>
<dbReference type="InterPro" id="IPR002541">
    <property type="entry name" value="Cyt_c_assembly"/>
</dbReference>
<evidence type="ECO:0000256" key="2">
    <source>
        <dbReference type="ARBA" id="ARBA00009186"/>
    </source>
</evidence>
<keyword evidence="4" id="KW-0997">Cell inner membrane</keyword>
<dbReference type="PANTHER" id="PTHR43653">
    <property type="entry name" value="CYTOCHROME C ASSEMBLY PROTEIN-RELATED"/>
    <property type="match status" value="1"/>
</dbReference>
<feature type="domain" description="Cytochrome c-type biogenesis protein CcmF C-terminal" evidence="13">
    <location>
        <begin position="536"/>
        <end position="703"/>
    </location>
</feature>
<dbReference type="InterPro" id="IPR032523">
    <property type="entry name" value="CcmF_C"/>
</dbReference>
<feature type="transmembrane region" description="Helical" evidence="11">
    <location>
        <begin position="127"/>
        <end position="144"/>
    </location>
</feature>
<dbReference type="GO" id="GO:0020037">
    <property type="term" value="F:heme binding"/>
    <property type="evidence" value="ECO:0007669"/>
    <property type="project" value="InterPro"/>
</dbReference>
<dbReference type="GO" id="GO:0017004">
    <property type="term" value="P:cytochrome complex assembly"/>
    <property type="evidence" value="ECO:0007669"/>
    <property type="project" value="UniProtKB-KW"/>
</dbReference>
<dbReference type="Proteomes" id="UP000270261">
    <property type="component" value="Unassembled WGS sequence"/>
</dbReference>
<dbReference type="PRINTS" id="PR01410">
    <property type="entry name" value="CCBIOGENESIS"/>
</dbReference>
<accession>A0A3R8NBS5</accession>
<evidence type="ECO:0000256" key="8">
    <source>
        <dbReference type="ARBA" id="ARBA00023136"/>
    </source>
</evidence>
<keyword evidence="3" id="KW-1003">Cell membrane</keyword>
<feature type="transmembrane region" description="Helical" evidence="11">
    <location>
        <begin position="469"/>
        <end position="490"/>
    </location>
</feature>
<feature type="domain" description="Cytochrome c-type biogenesis protein CcmF C-terminal" evidence="13">
    <location>
        <begin position="317"/>
        <end position="499"/>
    </location>
</feature>
<dbReference type="PANTHER" id="PTHR43653:SF1">
    <property type="entry name" value="CYTOCHROME C-TYPE BIOGENESIS PROTEIN CCMF"/>
    <property type="match status" value="1"/>
</dbReference>
<feature type="region of interest" description="Disordered" evidence="10">
    <location>
        <begin position="501"/>
        <end position="538"/>
    </location>
</feature>
<feature type="transmembrane region" description="Helical" evidence="11">
    <location>
        <begin position="430"/>
        <end position="449"/>
    </location>
</feature>
<keyword evidence="5 11" id="KW-0812">Transmembrane</keyword>
<feature type="transmembrane region" description="Helical" evidence="11">
    <location>
        <begin position="43"/>
        <end position="64"/>
    </location>
</feature>
<feature type="transmembrane region" description="Helical" evidence="11">
    <location>
        <begin position="276"/>
        <end position="294"/>
    </location>
</feature>
<feature type="domain" description="Cytochrome c assembly protein" evidence="12">
    <location>
        <begin position="91"/>
        <end position="297"/>
    </location>
</feature>
<name>A0A3R8NBS5_9BURK</name>
<feature type="transmembrane region" description="Helical" evidence="11">
    <location>
        <begin position="12"/>
        <end position="31"/>
    </location>
</feature>
<feature type="transmembrane region" description="Helical" evidence="11">
    <location>
        <begin position="684"/>
        <end position="701"/>
    </location>
</feature>
<sequence>MPVIAEIGHYALWLALALAVVQFFSGIWGAHRTDGRLMQVGHRATVLQMLMMLLAFGCLAWSFVHHDFSLRNVAANSNRLLPLPYRIAATWGSHEGSMLLWALMLSVWTGAVAGFGRTLGMQVRSRVLGVLGFVSMGFLLFLLTTSNPFERELPAPADGRDLNPLLQDPGMVLHPPMLYLGYVGFSVAFAFAIAAMLGGRVDAAWTRWARPWTIAAWCFLTLGITLGSWWAYYELGWGGWWFWDPVENASFMPWLVGTALMHSLIVTELRGTFRNWTLLLAIAAFSLSLVGTFIVRSGVLTSVHAFATDPARGVFILAFLVVVIGGSLVLYAWRAPKLAAGNAPAVFSVSSRESLLLANNLLLVVACAAIFLGTMYPMLLDTLQLGKISVGAPYFEAVFVPLMAPAIFLMGIGPVARWRNAPVPDLFRRLRWALGVSVISTVLVAVMSGRFSATRLAPPAEGGAGFGGAVVFAVGAFIGFWAIASALALLAERLWPAGRAGQMQGNQAPARQPQQGADTQPSPERALQGNQVQPMQQVQTRRTLAERAHALPAAFWGMLVAHIGVGVFIIGVAGVTTLEREADEALAPGQSMQLGDYEFRLQDIREVPGPNYLAIQGKVEVRHDGAFFTLLHPEKRAYTGRMGMGQTEAAIETRLTGDVYVALGEKLPDGRWTMLVWIKPFVDWIWGGCVLMALGGFMAMCDKRYRRRVHEKRRGAGER</sequence>
<feature type="transmembrane region" description="Helical" evidence="11">
    <location>
        <begin position="354"/>
        <end position="378"/>
    </location>
</feature>
<feature type="compositionally biased region" description="Low complexity" evidence="10">
    <location>
        <begin position="528"/>
        <end position="538"/>
    </location>
</feature>
<reference evidence="14 15" key="1">
    <citation type="submission" date="2018-11" db="EMBL/GenBank/DDBJ databases">
        <title>Genome sequencing of Lautropia sp. KCOM 2505 (= ChDC F240).</title>
        <authorList>
            <person name="Kook J.-K."/>
            <person name="Park S.-N."/>
            <person name="Lim Y.K."/>
        </authorList>
    </citation>
    <scope>NUCLEOTIDE SEQUENCE [LARGE SCALE GENOMIC DNA]</scope>
    <source>
        <strain evidence="14 15">KCOM 2505</strain>
    </source>
</reference>
<keyword evidence="6" id="KW-0201">Cytochrome c-type biogenesis</keyword>
<comment type="caution">
    <text evidence="14">The sequence shown here is derived from an EMBL/GenBank/DDBJ whole genome shotgun (WGS) entry which is preliminary data.</text>
</comment>
<keyword evidence="14" id="KW-0456">Lyase</keyword>
<dbReference type="EMBL" id="RRUE01000001">
    <property type="protein sequence ID" value="RRN44983.1"/>
    <property type="molecule type" value="Genomic_DNA"/>
</dbReference>
<dbReference type="GO" id="GO:0016829">
    <property type="term" value="F:lyase activity"/>
    <property type="evidence" value="ECO:0007669"/>
    <property type="project" value="UniProtKB-KW"/>
</dbReference>
<dbReference type="AlphaFoldDB" id="A0A3R8NBS5"/>
<evidence type="ECO:0000256" key="5">
    <source>
        <dbReference type="ARBA" id="ARBA00022692"/>
    </source>
</evidence>
<evidence type="ECO:0000256" key="7">
    <source>
        <dbReference type="ARBA" id="ARBA00022989"/>
    </source>
</evidence>
<evidence type="ECO:0000256" key="6">
    <source>
        <dbReference type="ARBA" id="ARBA00022748"/>
    </source>
</evidence>
<evidence type="ECO:0000313" key="14">
    <source>
        <dbReference type="EMBL" id="RRN44983.1"/>
    </source>
</evidence>
<feature type="transmembrane region" description="Helical" evidence="11">
    <location>
        <begin position="251"/>
        <end position="269"/>
    </location>
</feature>
<keyword evidence="8 11" id="KW-0472">Membrane</keyword>
<comment type="function">
    <text evidence="9">Required for the biogenesis of c-type cytochromes. Possible subunit of a heme lyase.</text>
</comment>
<evidence type="ECO:0000259" key="12">
    <source>
        <dbReference type="Pfam" id="PF01578"/>
    </source>
</evidence>
<organism evidence="14 15">
    <name type="scientific">Lautropia dentalis</name>
    <dbReference type="NCBI Taxonomy" id="2490857"/>
    <lineage>
        <taxon>Bacteria</taxon>
        <taxon>Pseudomonadati</taxon>
        <taxon>Pseudomonadota</taxon>
        <taxon>Betaproteobacteria</taxon>
        <taxon>Burkholderiales</taxon>
        <taxon>Burkholderiaceae</taxon>
        <taxon>Lautropia</taxon>
    </lineage>
</organism>
<evidence type="ECO:0000256" key="3">
    <source>
        <dbReference type="ARBA" id="ARBA00022475"/>
    </source>
</evidence>
<keyword evidence="7 11" id="KW-1133">Transmembrane helix</keyword>
<dbReference type="Pfam" id="PF01578">
    <property type="entry name" value="Cytochrom_C_asm"/>
    <property type="match status" value="1"/>
</dbReference>
<comment type="subcellular location">
    <subcellularLocation>
        <location evidence="1">Cell inner membrane</location>
        <topology evidence="1">Multi-pass membrane protein</topology>
    </subcellularLocation>
</comment>
<feature type="transmembrane region" description="Helical" evidence="11">
    <location>
        <begin position="550"/>
        <end position="573"/>
    </location>
</feature>
<dbReference type="InterPro" id="IPR003567">
    <property type="entry name" value="Cyt_c_biogenesis"/>
</dbReference>
<feature type="transmembrane region" description="Helical" evidence="11">
    <location>
        <begin position="179"/>
        <end position="199"/>
    </location>
</feature>
<evidence type="ECO:0000313" key="15">
    <source>
        <dbReference type="Proteomes" id="UP000270261"/>
    </source>
</evidence>
<evidence type="ECO:0000256" key="10">
    <source>
        <dbReference type="SAM" id="MobiDB-lite"/>
    </source>
</evidence>
<dbReference type="Pfam" id="PF16327">
    <property type="entry name" value="CcmF_C"/>
    <property type="match status" value="2"/>
</dbReference>
<protein>
    <submittedName>
        <fullName evidence="14">Heme lyase CcmF/NrfE family subunit</fullName>
    </submittedName>
</protein>
<gene>
    <name evidence="14" type="ORF">EHV23_01585</name>
</gene>